<evidence type="ECO:0000256" key="2">
    <source>
        <dbReference type="SAM" id="SignalP"/>
    </source>
</evidence>
<feature type="transmembrane region" description="Helical" evidence="1">
    <location>
        <begin position="205"/>
        <end position="221"/>
    </location>
</feature>
<dbReference type="InterPro" id="IPR014044">
    <property type="entry name" value="CAP_dom"/>
</dbReference>
<keyword evidence="2" id="KW-0732">Signal</keyword>
<dbReference type="Gene3D" id="3.40.33.10">
    <property type="entry name" value="CAP"/>
    <property type="match status" value="1"/>
</dbReference>
<feature type="domain" description="SCP" evidence="3">
    <location>
        <begin position="35"/>
        <end position="175"/>
    </location>
</feature>
<dbReference type="Pfam" id="PF00188">
    <property type="entry name" value="CAP"/>
    <property type="match status" value="1"/>
</dbReference>
<keyword evidence="1" id="KW-0812">Transmembrane</keyword>
<dbReference type="AlphaFoldDB" id="A0AAF0DNA8"/>
<dbReference type="InterPro" id="IPR035940">
    <property type="entry name" value="CAP_sf"/>
</dbReference>
<dbReference type="EMBL" id="CP120631">
    <property type="protein sequence ID" value="WEW61373.1"/>
    <property type="molecule type" value="Genomic_DNA"/>
</dbReference>
<dbReference type="SMART" id="SM00198">
    <property type="entry name" value="SCP"/>
    <property type="match status" value="1"/>
</dbReference>
<feature type="chain" id="PRO_5041910980" description="SCP domain-containing protein" evidence="2">
    <location>
        <begin position="26"/>
        <end position="222"/>
    </location>
</feature>
<dbReference type="SUPFAM" id="SSF55797">
    <property type="entry name" value="PR-1-like"/>
    <property type="match status" value="1"/>
</dbReference>
<dbReference type="Proteomes" id="UP001219355">
    <property type="component" value="Chromosome 5"/>
</dbReference>
<evidence type="ECO:0000256" key="1">
    <source>
        <dbReference type="SAM" id="Phobius"/>
    </source>
</evidence>
<dbReference type="PANTHER" id="PTHR10334">
    <property type="entry name" value="CYSTEINE-RICH SECRETORY PROTEIN-RELATED"/>
    <property type="match status" value="1"/>
</dbReference>
<dbReference type="InterPro" id="IPR001283">
    <property type="entry name" value="CRISP-related"/>
</dbReference>
<proteinExistence type="predicted"/>
<evidence type="ECO:0000313" key="4">
    <source>
        <dbReference type="EMBL" id="WEW61373.1"/>
    </source>
</evidence>
<evidence type="ECO:0000259" key="3">
    <source>
        <dbReference type="SMART" id="SM00198"/>
    </source>
</evidence>
<protein>
    <recommendedName>
        <fullName evidence="3">SCP domain-containing protein</fullName>
    </recommendedName>
</protein>
<name>A0AAF0DNA8_9EURO</name>
<dbReference type="PRINTS" id="PR00837">
    <property type="entry name" value="V5TPXLIKE"/>
</dbReference>
<keyword evidence="5" id="KW-1185">Reference proteome</keyword>
<keyword evidence="1" id="KW-0472">Membrane</keyword>
<accession>A0AAF0DNA8</accession>
<sequence>MTSSSTPFMLICLLLQAAWIELSETASSQYTSDEDFKAAVLNASNDVRSQHNASALTWNNTLSAYGSDWAKQCRWKHSGATSGENLATGYPNVTAAIAAWAAERKDYHFDHPNFGHDTAHFTQLVWKSTVSVGCGRFDCGSADPGHQHPDGHSDEKRATGWYIVCEYFPRGNVIGGNLFRENVQGGQYVATGGAARTNGHGYQCWVWIMAMAAVAIGVVGIT</sequence>
<organism evidence="4 5">
    <name type="scientific">Emydomyces testavorans</name>
    <dbReference type="NCBI Taxonomy" id="2070801"/>
    <lineage>
        <taxon>Eukaryota</taxon>
        <taxon>Fungi</taxon>
        <taxon>Dikarya</taxon>
        <taxon>Ascomycota</taxon>
        <taxon>Pezizomycotina</taxon>
        <taxon>Eurotiomycetes</taxon>
        <taxon>Eurotiomycetidae</taxon>
        <taxon>Onygenales</taxon>
        <taxon>Nannizziopsiaceae</taxon>
        <taxon>Emydomyces</taxon>
    </lineage>
</organism>
<feature type="signal peptide" evidence="2">
    <location>
        <begin position="1"/>
        <end position="25"/>
    </location>
</feature>
<reference evidence="4" key="1">
    <citation type="submission" date="2023-03" db="EMBL/GenBank/DDBJ databases">
        <title>Emydomyces testavorans Genome Sequence.</title>
        <authorList>
            <person name="Hoyer L."/>
        </authorList>
    </citation>
    <scope>NUCLEOTIDE SEQUENCE</scope>
    <source>
        <strain evidence="4">16-2883</strain>
    </source>
</reference>
<keyword evidence="1" id="KW-1133">Transmembrane helix</keyword>
<gene>
    <name evidence="4" type="ORF">PRK78_006863</name>
</gene>
<evidence type="ECO:0000313" key="5">
    <source>
        <dbReference type="Proteomes" id="UP001219355"/>
    </source>
</evidence>